<dbReference type="InterPro" id="IPR036188">
    <property type="entry name" value="FAD/NAD-bd_sf"/>
</dbReference>
<comment type="caution">
    <text evidence="7">The sequence shown here is derived from an EMBL/GenBank/DDBJ whole genome shotgun (WGS) entry which is preliminary data.</text>
</comment>
<dbReference type="GO" id="GO:0016491">
    <property type="term" value="F:oxidoreductase activity"/>
    <property type="evidence" value="ECO:0007669"/>
    <property type="project" value="UniProtKB-KW"/>
</dbReference>
<feature type="domain" description="Amine oxidase" evidence="6">
    <location>
        <begin position="21"/>
        <end position="481"/>
    </location>
</feature>
<dbReference type="EC" id="1.-.-.-" evidence="7"/>
<dbReference type="PROSITE" id="PS51257">
    <property type="entry name" value="PROKAR_LIPOPROTEIN"/>
    <property type="match status" value="1"/>
</dbReference>
<dbReference type="PANTHER" id="PTHR43734">
    <property type="entry name" value="PHYTOENE DESATURASE"/>
    <property type="match status" value="1"/>
</dbReference>
<dbReference type="NCBIfam" id="TIGR02734">
    <property type="entry name" value="crtI_fam"/>
    <property type="match status" value="1"/>
</dbReference>
<accession>A0ABW8YZG3</accession>
<protein>
    <submittedName>
        <fullName evidence="7">Phytoene desaturase family protein</fullName>
        <ecNumber evidence="7">1.-.-.-</ecNumber>
    </submittedName>
</protein>
<comment type="similarity">
    <text evidence="2 5">Belongs to the carotenoid/retinoid oxidoreductase family.</text>
</comment>
<evidence type="ECO:0000313" key="7">
    <source>
        <dbReference type="EMBL" id="MFL9844847.1"/>
    </source>
</evidence>
<keyword evidence="3 5" id="KW-0125">Carotenoid biosynthesis</keyword>
<keyword evidence="4 5" id="KW-0560">Oxidoreductase</keyword>
<evidence type="ECO:0000259" key="6">
    <source>
        <dbReference type="Pfam" id="PF01593"/>
    </source>
</evidence>
<evidence type="ECO:0000256" key="2">
    <source>
        <dbReference type="ARBA" id="ARBA00006046"/>
    </source>
</evidence>
<name>A0ABW8YZG3_9FLAO</name>
<evidence type="ECO:0000256" key="3">
    <source>
        <dbReference type="ARBA" id="ARBA00022746"/>
    </source>
</evidence>
<dbReference type="Pfam" id="PF01593">
    <property type="entry name" value="Amino_oxidase"/>
    <property type="match status" value="1"/>
</dbReference>
<dbReference type="EMBL" id="JBELPZ010000009">
    <property type="protein sequence ID" value="MFL9844847.1"/>
    <property type="molecule type" value="Genomic_DNA"/>
</dbReference>
<dbReference type="Gene3D" id="3.50.50.60">
    <property type="entry name" value="FAD/NAD(P)-binding domain"/>
    <property type="match status" value="2"/>
</dbReference>
<gene>
    <name evidence="7" type="primary">crtI</name>
    <name evidence="7" type="ORF">ABS766_10500</name>
</gene>
<evidence type="ECO:0000313" key="8">
    <source>
        <dbReference type="Proteomes" id="UP001629156"/>
    </source>
</evidence>
<dbReference type="PANTHER" id="PTHR43734:SF1">
    <property type="entry name" value="PHYTOENE DESATURASE"/>
    <property type="match status" value="1"/>
</dbReference>
<dbReference type="RefSeq" id="WP_408085102.1">
    <property type="nucleotide sequence ID" value="NZ_JBELPZ010000009.1"/>
</dbReference>
<evidence type="ECO:0000256" key="1">
    <source>
        <dbReference type="ARBA" id="ARBA00004829"/>
    </source>
</evidence>
<evidence type="ECO:0000256" key="5">
    <source>
        <dbReference type="RuleBase" id="RU362075"/>
    </source>
</evidence>
<organism evidence="7 8">
    <name type="scientific">Flavobacterium rhizosphaerae</name>
    <dbReference type="NCBI Taxonomy" id="3163298"/>
    <lineage>
        <taxon>Bacteria</taxon>
        <taxon>Pseudomonadati</taxon>
        <taxon>Bacteroidota</taxon>
        <taxon>Flavobacteriia</taxon>
        <taxon>Flavobacteriales</taxon>
        <taxon>Flavobacteriaceae</taxon>
        <taxon>Flavobacterium</taxon>
    </lineage>
</organism>
<reference evidence="7 8" key="1">
    <citation type="submission" date="2024-06" db="EMBL/GenBank/DDBJ databases">
        <authorList>
            <person name="Kaempfer P."/>
            <person name="Viver T."/>
        </authorList>
    </citation>
    <scope>NUCLEOTIDE SEQUENCE [LARGE SCALE GENOMIC DNA]</scope>
    <source>
        <strain evidence="7 8">ST-119</strain>
    </source>
</reference>
<proteinExistence type="inferred from homology"/>
<comment type="pathway">
    <text evidence="1 5">Carotenoid biosynthesis.</text>
</comment>
<dbReference type="InterPro" id="IPR002937">
    <property type="entry name" value="Amino_oxidase"/>
</dbReference>
<dbReference type="SUPFAM" id="SSF51905">
    <property type="entry name" value="FAD/NAD(P)-binding domain"/>
    <property type="match status" value="1"/>
</dbReference>
<dbReference type="Proteomes" id="UP001629156">
    <property type="component" value="Unassembled WGS sequence"/>
</dbReference>
<keyword evidence="8" id="KW-1185">Reference proteome</keyword>
<sequence length="492" mass="55672">MQKKVCVIGSGFSSLASSCFLAQKGYDVIVLEKNNHVGGRANQLKREGFTFDMGPTFYWMPDVFEDFFRAFGHKPSDFYKLNKLNPAYKVFFENNESINIADNLNDIIATFERIEQGSGKKLKGFIENAQSNYDIAIKDLVYKPGENLFEIITPETVKKLGLFFTSIKKQVANVVVNPHLRKILEFPVLFLGAKSVDTPAFYNFMNYADFQLGTWHPEGGMYEVVKAMEFLAKELGVTFKTNTNVEGLEVTKGTVSGVITNTGRVECDIVLSGADYAHAEKLLPKEYKQYSDAYWESRKFAPSSLLFYVGFDTRLKNIAHHSLFFDADFSKHEKAIYDTKTWPEEPLFYGSFPSVTDATVAPEGKECGIFLIPIAPGLEDTPQLRQKYFDIVIQRLEKNIQQEVKKDILFYESFGVNDFISQYNSYKGNAYGLANTLLQTHILRPKLKSKKVDNLYFCGQLTVPGPGVPPSLISGKIVSDLIYKYHRSEGNI</sequence>
<dbReference type="InterPro" id="IPR014105">
    <property type="entry name" value="Carotenoid/retinoid_OxRdtase"/>
</dbReference>
<evidence type="ECO:0000256" key="4">
    <source>
        <dbReference type="ARBA" id="ARBA00023002"/>
    </source>
</evidence>